<name>A0A8J2XB47_ZYGB2</name>
<accession>A0A8J2XB47</accession>
<protein>
    <submittedName>
        <fullName evidence="2">ZYBA0S21-00100g1_1</fullName>
    </submittedName>
</protein>
<dbReference type="Pfam" id="PF00674">
    <property type="entry name" value="DUP"/>
    <property type="match status" value="1"/>
</dbReference>
<reference evidence="3" key="1">
    <citation type="journal article" date="2013" name="Genome Announc.">
        <title>Genome sequence of the food spoilage yeast Zygosaccharomyces bailii CLIB 213(T).</title>
        <authorList>
            <person name="Galeote V."/>
            <person name="Bigey F."/>
            <person name="Devillers H."/>
            <person name="Neuveglise C."/>
            <person name="Dequin S."/>
        </authorList>
    </citation>
    <scope>NUCLEOTIDE SEQUENCE [LARGE SCALE GENOMIC DNA]</scope>
    <source>
        <strain evidence="3">CLIB 213 / ATCC 58445 / CBS 680 / CCRC 21525 / NBRC 1098 / NCYC 1416 / NRRL Y-2227</strain>
    </source>
</reference>
<evidence type="ECO:0000256" key="1">
    <source>
        <dbReference type="SAM" id="Phobius"/>
    </source>
</evidence>
<evidence type="ECO:0000313" key="2">
    <source>
        <dbReference type="EMBL" id="CDF92063.1"/>
    </source>
</evidence>
<sequence>MSDPKTNDLENCFETYEENEIQLLEDRPAGNLIYFASWYFFQGKWLWNTILPVGCVAAAFLTWVSYFGLREIYYNSKTSEAFSTLWLTIHYFLFFAMFFVDCMEKRKSLILEEKILQKLLGAVSETDLMGDPAAWRRIAFNVNQCFIGKQYNSFIFYGGEQCRCFFVKEVLVPIDSGSYAIRTCYNDNIYTDFCKNSFNKKLAQKAVANYNKSVENCGELSQMNGVDCDNGLFEKFHIISMNSVLYLFSIEIAVLCYYVPSNCWCTALSCNF</sequence>
<keyword evidence="1" id="KW-1133">Transmembrane helix</keyword>
<gene>
    <name evidence="2" type="ORF">BN860_00100g</name>
</gene>
<organism evidence="2 3">
    <name type="scientific">Zygosaccharomyces bailii (strain CLIB 213 / ATCC 58445 / CBS 680 / BCRC 21525 / NBRC 1098 / NCYC 1416 / NRRL Y-2227)</name>
    <dbReference type="NCBI Taxonomy" id="1333698"/>
    <lineage>
        <taxon>Eukaryota</taxon>
        <taxon>Fungi</taxon>
        <taxon>Dikarya</taxon>
        <taxon>Ascomycota</taxon>
        <taxon>Saccharomycotina</taxon>
        <taxon>Saccharomycetes</taxon>
        <taxon>Saccharomycetales</taxon>
        <taxon>Saccharomycetaceae</taxon>
        <taxon>Zygosaccharomyces</taxon>
    </lineage>
</organism>
<keyword evidence="1" id="KW-0472">Membrane</keyword>
<keyword evidence="3" id="KW-1185">Reference proteome</keyword>
<proteinExistence type="predicted"/>
<keyword evidence="1" id="KW-0812">Transmembrane</keyword>
<dbReference type="Proteomes" id="UP000019375">
    <property type="component" value="Unassembled WGS sequence"/>
</dbReference>
<dbReference type="InterPro" id="IPR001142">
    <property type="entry name" value="DUP/COS"/>
</dbReference>
<dbReference type="EMBL" id="HG316474">
    <property type="protein sequence ID" value="CDF92063.1"/>
    <property type="molecule type" value="Genomic_DNA"/>
</dbReference>
<evidence type="ECO:0000313" key="3">
    <source>
        <dbReference type="Proteomes" id="UP000019375"/>
    </source>
</evidence>
<dbReference type="AlphaFoldDB" id="A0A8J2XB47"/>
<feature type="transmembrane region" description="Helical" evidence="1">
    <location>
        <begin position="81"/>
        <end position="100"/>
    </location>
</feature>
<feature type="transmembrane region" description="Helical" evidence="1">
    <location>
        <begin position="45"/>
        <end position="69"/>
    </location>
</feature>